<protein>
    <recommendedName>
        <fullName evidence="1">DUF1330 domain-containing protein</fullName>
    </recommendedName>
</protein>
<gene>
    <name evidence="2" type="ORF">AWB64_00354</name>
</gene>
<sequence length="95" mass="10304">MAKGYVIVNANVTDPEKYAAYRPLAAAAIEAFGGRYLARGGKSETLEGSLLPRGVVIEFDDYDTAVKWYHSTGYEAARSVRDGAAEMHMMVVEGV</sequence>
<organism evidence="2 3">
    <name type="scientific">Caballeronia sordidicola</name>
    <name type="common">Burkholderia sordidicola</name>
    <dbReference type="NCBI Taxonomy" id="196367"/>
    <lineage>
        <taxon>Bacteria</taxon>
        <taxon>Pseudomonadati</taxon>
        <taxon>Pseudomonadota</taxon>
        <taxon>Betaproteobacteria</taxon>
        <taxon>Burkholderiales</taxon>
        <taxon>Burkholderiaceae</taxon>
        <taxon>Caballeronia</taxon>
    </lineage>
</organism>
<feature type="domain" description="DUF1330" evidence="1">
    <location>
        <begin position="3"/>
        <end position="95"/>
    </location>
</feature>
<name>A0A158EU25_CABSO</name>
<evidence type="ECO:0000259" key="1">
    <source>
        <dbReference type="Pfam" id="PF07045"/>
    </source>
</evidence>
<dbReference type="PANTHER" id="PTHR41521">
    <property type="match status" value="1"/>
</dbReference>
<dbReference type="PANTHER" id="PTHR41521:SF4">
    <property type="entry name" value="BLR0684 PROTEIN"/>
    <property type="match status" value="1"/>
</dbReference>
<dbReference type="InterPro" id="IPR010753">
    <property type="entry name" value="DUF1330"/>
</dbReference>
<dbReference type="EMBL" id="FCOC02000001">
    <property type="protein sequence ID" value="SAL11066.1"/>
    <property type="molecule type" value="Genomic_DNA"/>
</dbReference>
<accession>A0A158EU25</accession>
<evidence type="ECO:0000313" key="2">
    <source>
        <dbReference type="EMBL" id="SAL11066.1"/>
    </source>
</evidence>
<dbReference type="Pfam" id="PF07045">
    <property type="entry name" value="DUF1330"/>
    <property type="match status" value="1"/>
</dbReference>
<proteinExistence type="predicted"/>
<dbReference type="RefSeq" id="WP_060816887.1">
    <property type="nucleotide sequence ID" value="NZ_FCOC02000001.1"/>
</dbReference>
<evidence type="ECO:0000313" key="3">
    <source>
        <dbReference type="Proteomes" id="UP000054893"/>
    </source>
</evidence>
<reference evidence="2 3" key="1">
    <citation type="submission" date="2016-01" db="EMBL/GenBank/DDBJ databases">
        <authorList>
            <person name="Oliw E.H."/>
        </authorList>
    </citation>
    <scope>NUCLEOTIDE SEQUENCE [LARGE SCALE GENOMIC DNA]</scope>
    <source>
        <strain evidence="2">LMG 22029</strain>
    </source>
</reference>
<dbReference type="AlphaFoldDB" id="A0A158EU25"/>
<dbReference type="Gene3D" id="3.30.70.100">
    <property type="match status" value="1"/>
</dbReference>
<dbReference type="SUPFAM" id="SSF54909">
    <property type="entry name" value="Dimeric alpha+beta barrel"/>
    <property type="match status" value="1"/>
</dbReference>
<dbReference type="OrthoDB" id="516779at2"/>
<dbReference type="Proteomes" id="UP000054893">
    <property type="component" value="Unassembled WGS sequence"/>
</dbReference>
<dbReference type="InterPro" id="IPR011008">
    <property type="entry name" value="Dimeric_a/b-barrel"/>
</dbReference>